<keyword evidence="6 10" id="KW-1133">Transmembrane helix</keyword>
<dbReference type="STRING" id="235985.SAMN05414137_10376"/>
<comment type="subcellular location">
    <subcellularLocation>
        <location evidence="1">Cell membrane</location>
        <topology evidence="1">Multi-pass membrane protein</topology>
    </subcellularLocation>
</comment>
<dbReference type="NCBIfam" id="TIGR00220">
    <property type="entry name" value="mscL"/>
    <property type="match status" value="1"/>
</dbReference>
<dbReference type="RefSeq" id="WP_042454255.1">
    <property type="nucleotide sequence ID" value="NZ_BBPN01000032.1"/>
</dbReference>
<evidence type="ECO:0000313" key="12">
    <source>
        <dbReference type="Proteomes" id="UP000183015"/>
    </source>
</evidence>
<dbReference type="OrthoDB" id="9810350at2"/>
<gene>
    <name evidence="11" type="ORF">SAMN05414137_10376</name>
</gene>
<keyword evidence="9" id="KW-0407">Ion channel</keyword>
<proteinExistence type="inferred from homology"/>
<organism evidence="11 12">
    <name type="scientific">Streptacidiphilus jiangxiensis</name>
    <dbReference type="NCBI Taxonomy" id="235985"/>
    <lineage>
        <taxon>Bacteria</taxon>
        <taxon>Bacillati</taxon>
        <taxon>Actinomycetota</taxon>
        <taxon>Actinomycetes</taxon>
        <taxon>Kitasatosporales</taxon>
        <taxon>Streptomycetaceae</taxon>
        <taxon>Streptacidiphilus</taxon>
    </lineage>
</organism>
<dbReference type="PANTHER" id="PTHR30266:SF2">
    <property type="entry name" value="LARGE-CONDUCTANCE MECHANOSENSITIVE CHANNEL"/>
    <property type="match status" value="1"/>
</dbReference>
<evidence type="ECO:0000256" key="10">
    <source>
        <dbReference type="SAM" id="Phobius"/>
    </source>
</evidence>
<evidence type="ECO:0000256" key="1">
    <source>
        <dbReference type="ARBA" id="ARBA00004651"/>
    </source>
</evidence>
<keyword evidence="8 10" id="KW-0472">Membrane</keyword>
<dbReference type="InterPro" id="IPR001185">
    <property type="entry name" value="MS_channel"/>
</dbReference>
<evidence type="ECO:0000256" key="7">
    <source>
        <dbReference type="ARBA" id="ARBA00023065"/>
    </source>
</evidence>
<dbReference type="PRINTS" id="PR01264">
    <property type="entry name" value="MECHCHANNEL"/>
</dbReference>
<keyword evidence="7" id="KW-0406">Ion transport</keyword>
<protein>
    <submittedName>
        <fullName evidence="11">Large conductance mechanosensitive channel</fullName>
    </submittedName>
</protein>
<evidence type="ECO:0000256" key="3">
    <source>
        <dbReference type="ARBA" id="ARBA00022448"/>
    </source>
</evidence>
<dbReference type="GO" id="GO:0005886">
    <property type="term" value="C:plasma membrane"/>
    <property type="evidence" value="ECO:0007669"/>
    <property type="project" value="UniProtKB-SubCell"/>
</dbReference>
<dbReference type="EMBL" id="FOAZ01000003">
    <property type="protein sequence ID" value="SEK67680.1"/>
    <property type="molecule type" value="Genomic_DNA"/>
</dbReference>
<evidence type="ECO:0000256" key="6">
    <source>
        <dbReference type="ARBA" id="ARBA00022989"/>
    </source>
</evidence>
<keyword evidence="3" id="KW-0813">Transport</keyword>
<dbReference type="InterPro" id="IPR036019">
    <property type="entry name" value="MscL_channel"/>
</dbReference>
<feature type="transmembrane region" description="Helical" evidence="10">
    <location>
        <begin position="65"/>
        <end position="87"/>
    </location>
</feature>
<dbReference type="PROSITE" id="PS01327">
    <property type="entry name" value="MSCL"/>
    <property type="match status" value="1"/>
</dbReference>
<accession>A0A1H7J158</accession>
<evidence type="ECO:0000256" key="2">
    <source>
        <dbReference type="ARBA" id="ARBA00007254"/>
    </source>
</evidence>
<reference evidence="12" key="1">
    <citation type="submission" date="2016-10" db="EMBL/GenBank/DDBJ databases">
        <authorList>
            <person name="Varghese N."/>
        </authorList>
    </citation>
    <scope>NUCLEOTIDE SEQUENCE [LARGE SCALE GENOMIC DNA]</scope>
    <source>
        <strain evidence="12">DSM 45096 / BCRC 16803 / CGMCC 4.1857 / CIP 109030 / JCM 12277 / KCTC 19219 / NBRC 100920 / 33214</strain>
    </source>
</reference>
<evidence type="ECO:0000256" key="4">
    <source>
        <dbReference type="ARBA" id="ARBA00022475"/>
    </source>
</evidence>
<sequence length="139" mass="14794">MKGFRKFLLRGNVVDLAVGVVIGAAFTAVVSGFVKDFLTPLIGLFGGANNDLGKKTWHSFAYGDFINVALSFLITAAVVYFFVVLPISKLTARFATKADVDAPKKDCPECLSSIPAAASRCAFCTAPVPVEFATTVPRQ</sequence>
<name>A0A1H7J158_STRJI</name>
<evidence type="ECO:0000256" key="9">
    <source>
        <dbReference type="ARBA" id="ARBA00023303"/>
    </source>
</evidence>
<keyword evidence="5 10" id="KW-0812">Transmembrane</keyword>
<dbReference type="Pfam" id="PF01741">
    <property type="entry name" value="MscL"/>
    <property type="match status" value="1"/>
</dbReference>
<comment type="similarity">
    <text evidence="2">Belongs to the MscL family.</text>
</comment>
<dbReference type="InterPro" id="IPR037673">
    <property type="entry name" value="MSC/AndL"/>
</dbReference>
<dbReference type="PANTHER" id="PTHR30266">
    <property type="entry name" value="MECHANOSENSITIVE CHANNEL MSCL"/>
    <property type="match status" value="1"/>
</dbReference>
<dbReference type="GO" id="GO:0008381">
    <property type="term" value="F:mechanosensitive monoatomic ion channel activity"/>
    <property type="evidence" value="ECO:0007669"/>
    <property type="project" value="InterPro"/>
</dbReference>
<keyword evidence="4" id="KW-1003">Cell membrane</keyword>
<evidence type="ECO:0000256" key="8">
    <source>
        <dbReference type="ARBA" id="ARBA00023136"/>
    </source>
</evidence>
<feature type="transmembrane region" description="Helical" evidence="10">
    <location>
        <begin position="12"/>
        <end position="34"/>
    </location>
</feature>
<dbReference type="AlphaFoldDB" id="A0A1H7J158"/>
<keyword evidence="12" id="KW-1185">Reference proteome</keyword>
<dbReference type="SUPFAM" id="SSF81330">
    <property type="entry name" value="Gated mechanosensitive channel"/>
    <property type="match status" value="1"/>
</dbReference>
<dbReference type="Gene3D" id="1.10.1200.120">
    <property type="entry name" value="Large-conductance mechanosensitive channel, MscL, domain 1"/>
    <property type="match status" value="1"/>
</dbReference>
<evidence type="ECO:0000256" key="5">
    <source>
        <dbReference type="ARBA" id="ARBA00022692"/>
    </source>
</evidence>
<dbReference type="InterPro" id="IPR019823">
    <property type="entry name" value="Mechanosensitive_channel_CS"/>
</dbReference>
<dbReference type="Proteomes" id="UP000183015">
    <property type="component" value="Unassembled WGS sequence"/>
</dbReference>
<dbReference type="eggNOG" id="COG1970">
    <property type="taxonomic scope" value="Bacteria"/>
</dbReference>
<evidence type="ECO:0000313" key="11">
    <source>
        <dbReference type="EMBL" id="SEK67680.1"/>
    </source>
</evidence>